<protein>
    <submittedName>
        <fullName evidence="2">Uncharacterized protein</fullName>
    </submittedName>
</protein>
<dbReference type="AlphaFoldDB" id="A0A812MBU2"/>
<feature type="chain" id="PRO_5032790528" evidence="1">
    <location>
        <begin position="16"/>
        <end position="501"/>
    </location>
</feature>
<gene>
    <name evidence="2" type="ORF">SPIL2461_LOCUS5623</name>
</gene>
<dbReference type="InterPro" id="IPR029044">
    <property type="entry name" value="Nucleotide-diphossugar_trans"/>
</dbReference>
<name>A0A812MBU2_SYMPI</name>
<organism evidence="2 3">
    <name type="scientific">Symbiodinium pilosum</name>
    <name type="common">Dinoflagellate</name>
    <dbReference type="NCBI Taxonomy" id="2952"/>
    <lineage>
        <taxon>Eukaryota</taxon>
        <taxon>Sar</taxon>
        <taxon>Alveolata</taxon>
        <taxon>Dinophyceae</taxon>
        <taxon>Suessiales</taxon>
        <taxon>Symbiodiniaceae</taxon>
        <taxon>Symbiodinium</taxon>
    </lineage>
</organism>
<dbReference type="SUPFAM" id="SSF53448">
    <property type="entry name" value="Nucleotide-diphospho-sugar transferases"/>
    <property type="match status" value="1"/>
</dbReference>
<dbReference type="OrthoDB" id="412649at2759"/>
<dbReference type="Proteomes" id="UP000649617">
    <property type="component" value="Unassembled WGS sequence"/>
</dbReference>
<sequence>MFCFSSLALYLVCCPHREVLSPEQAGCPDEYLNTECCSHSDFLTVVRDLRSNDYEESQNLLWKFLRDVDLSNSEAWYLYSTGFARNINLKTSEFLASVDKRPLREARDGATQLSRLVSKGMLRLESFQQFCLWQTATRSGRQVLNVQPGECEHDVLSLYKETVANHDLLAYQLIPSLAYLPQLQLPDVSSIVVTLQIVCVGKWARQGIGTLLSILHRRSTLLRIFVLGDAEGWEELHKALQEALPSELELTGVGFEHINFEEMPQFRTYMPLGRMMLVLIHRSQYPNDCFFANSIEKAMLARILGHLLLPEDVDQIISIDVGDLLVLDDIQELWEVGSTSGDHFLAAAYAAPLQHVNAGTVVYNLKKMRQSNFTDLTLLAASYGLRKSSDHQCLRDQGILNLLSDELFLGSIGIQQSVVRFLPCKWSLFPSLDWHPAWEKPEVWPPDMVRNRRYPGIVSGDRVEHYCPDVADLLSAFAFVPLSGSRQARVREYAILGSQPE</sequence>
<proteinExistence type="predicted"/>
<dbReference type="Gene3D" id="3.90.550.10">
    <property type="entry name" value="Spore Coat Polysaccharide Biosynthesis Protein SpsA, Chain A"/>
    <property type="match status" value="1"/>
</dbReference>
<accession>A0A812MBU2</accession>
<dbReference type="EMBL" id="CAJNIZ010008060">
    <property type="protein sequence ID" value="CAE7263800.1"/>
    <property type="molecule type" value="Genomic_DNA"/>
</dbReference>
<keyword evidence="3" id="KW-1185">Reference proteome</keyword>
<feature type="signal peptide" evidence="1">
    <location>
        <begin position="1"/>
        <end position="15"/>
    </location>
</feature>
<keyword evidence="1" id="KW-0732">Signal</keyword>
<evidence type="ECO:0000313" key="2">
    <source>
        <dbReference type="EMBL" id="CAE7263800.1"/>
    </source>
</evidence>
<comment type="caution">
    <text evidence="2">The sequence shown here is derived from an EMBL/GenBank/DDBJ whole genome shotgun (WGS) entry which is preliminary data.</text>
</comment>
<evidence type="ECO:0000313" key="3">
    <source>
        <dbReference type="Proteomes" id="UP000649617"/>
    </source>
</evidence>
<evidence type="ECO:0000256" key="1">
    <source>
        <dbReference type="SAM" id="SignalP"/>
    </source>
</evidence>
<reference evidence="2" key="1">
    <citation type="submission" date="2021-02" db="EMBL/GenBank/DDBJ databases">
        <authorList>
            <person name="Dougan E. K."/>
            <person name="Rhodes N."/>
            <person name="Thang M."/>
            <person name="Chan C."/>
        </authorList>
    </citation>
    <scope>NUCLEOTIDE SEQUENCE</scope>
</reference>
<feature type="non-terminal residue" evidence="2">
    <location>
        <position position="501"/>
    </location>
</feature>